<accession>A0A1D9PWZ3</accession>
<evidence type="ECO:0000313" key="2">
    <source>
        <dbReference type="EMBL" id="APA07166.1"/>
    </source>
</evidence>
<evidence type="ECO:0000313" key="3">
    <source>
        <dbReference type="Proteomes" id="UP000177798"/>
    </source>
</evidence>
<dbReference type="SUPFAM" id="SSF56112">
    <property type="entry name" value="Protein kinase-like (PK-like)"/>
    <property type="match status" value="1"/>
</dbReference>
<name>A0A1D9PWZ3_SCLS1</name>
<dbReference type="OrthoDB" id="4062651at2759"/>
<dbReference type="InterPro" id="IPR011009">
    <property type="entry name" value="Kinase-like_dom_sf"/>
</dbReference>
<dbReference type="PROSITE" id="PS50011">
    <property type="entry name" value="PROTEIN_KINASE_DOM"/>
    <property type="match status" value="1"/>
</dbReference>
<dbReference type="KEGG" id="ssl:SS1G_04115"/>
<proteinExistence type="predicted"/>
<organism evidence="2 3">
    <name type="scientific">Sclerotinia sclerotiorum (strain ATCC 18683 / 1980 / Ss-1)</name>
    <name type="common">White mold</name>
    <name type="synonym">Whetzelinia sclerotiorum</name>
    <dbReference type="NCBI Taxonomy" id="665079"/>
    <lineage>
        <taxon>Eukaryota</taxon>
        <taxon>Fungi</taxon>
        <taxon>Dikarya</taxon>
        <taxon>Ascomycota</taxon>
        <taxon>Pezizomycotina</taxon>
        <taxon>Leotiomycetes</taxon>
        <taxon>Helotiales</taxon>
        <taxon>Sclerotiniaceae</taxon>
        <taxon>Sclerotinia</taxon>
    </lineage>
</organism>
<reference evidence="3" key="1">
    <citation type="journal article" date="2017" name="Genome Biol. Evol.">
        <title>The complete genome sequence of the phytopathogenic fungus Sclerotinia sclerotiorum reveals insights into the genome architecture of broad host range pathogens.</title>
        <authorList>
            <person name="Derbyshire M."/>
            <person name="Denton-Giles M."/>
            <person name="Hegedus D."/>
            <person name="Seifbarghy S."/>
            <person name="Rollins J."/>
            <person name="van Kan J."/>
            <person name="Seidl M.F."/>
            <person name="Faino L."/>
            <person name="Mbengue M."/>
            <person name="Navaud O."/>
            <person name="Raffaele S."/>
            <person name="Hammond-Kosack K."/>
            <person name="Heard S."/>
            <person name="Oliver R."/>
        </authorList>
    </citation>
    <scope>NUCLEOTIDE SEQUENCE [LARGE SCALE GENOMIC DNA]</scope>
    <source>
        <strain evidence="3">ATCC 18683 / 1980 / Ss-1</strain>
    </source>
</reference>
<dbReference type="InterPro" id="IPR000719">
    <property type="entry name" value="Prot_kinase_dom"/>
</dbReference>
<dbReference type="EMBL" id="CP017815">
    <property type="protein sequence ID" value="APA07166.1"/>
    <property type="molecule type" value="Genomic_DNA"/>
</dbReference>
<dbReference type="Proteomes" id="UP000177798">
    <property type="component" value="Chromosome 2"/>
</dbReference>
<dbReference type="GO" id="GO:0004672">
    <property type="term" value="F:protein kinase activity"/>
    <property type="evidence" value="ECO:0007669"/>
    <property type="project" value="InterPro"/>
</dbReference>
<dbReference type="AlphaFoldDB" id="A0A1D9PWZ3"/>
<gene>
    <name evidence="2" type="ORF">sscle_02g019360</name>
</gene>
<dbReference type="OMA" id="EEIRIWI"/>
<dbReference type="RefSeq" id="XP_001594308.1">
    <property type="nucleotide sequence ID" value="XM_001594258.1"/>
</dbReference>
<dbReference type="Gene3D" id="1.10.510.10">
    <property type="entry name" value="Transferase(Phosphotransferase) domain 1"/>
    <property type="match status" value="1"/>
</dbReference>
<sequence length="204" mass="23561">MEVLETSEIFEEVDGVWQYAYVTIVYRIENDIYHGISNNRKHFHEPLSIKVEELASSVLVPRESYFPNFSPLFTQAPASLSATFYVKRPSLLSYRHSDVNDNPTKISDRVIREVKKGIQHLHYLGLVHNDINPANIMLDETGTPIIIDFDSCRLIGQDLEGVGRTYEWFDESVRISSQSNDLDDLDEMRAWLTGGPMEDFKFRE</sequence>
<dbReference type="GO" id="GO:0005524">
    <property type="term" value="F:ATP binding"/>
    <property type="evidence" value="ECO:0007669"/>
    <property type="project" value="InterPro"/>
</dbReference>
<protein>
    <recommendedName>
        <fullName evidence="1">Protein kinase domain-containing protein</fullName>
    </recommendedName>
</protein>
<evidence type="ECO:0000259" key="1">
    <source>
        <dbReference type="PROSITE" id="PS50011"/>
    </source>
</evidence>
<dbReference type="Pfam" id="PF00069">
    <property type="entry name" value="Pkinase"/>
    <property type="match status" value="1"/>
</dbReference>
<dbReference type="VEuPathDB" id="FungiDB:sscle_02g019360"/>
<feature type="domain" description="Protein kinase" evidence="1">
    <location>
        <begin position="1"/>
        <end position="204"/>
    </location>
</feature>